<sequence>MLQTRIDYDKPLKHYFPVAEECLSLNVSSLKLALIETDSVPTFNRLYNCLIRSGLTTIGDSIQIDWRSLDHMRACGRKSHLLLFSLLKRISENPEQILNATNPVIESPERFIDSSYVREIIKKHRNVNQVNNVKAKLSDRAEEIKRLMREKGFTK</sequence>
<gene>
    <name evidence="1" type="ORF">QJS35_30640</name>
</gene>
<protein>
    <submittedName>
        <fullName evidence="1">Uncharacterized protein</fullName>
    </submittedName>
</protein>
<dbReference type="Proteomes" id="UP001493487">
    <property type="component" value="Unassembled WGS sequence"/>
</dbReference>
<dbReference type="Gene3D" id="1.10.150.20">
    <property type="entry name" value="5' to 3' exonuclease, C-terminal subdomain"/>
    <property type="match status" value="1"/>
</dbReference>
<evidence type="ECO:0000313" key="2">
    <source>
        <dbReference type="Proteomes" id="UP001493487"/>
    </source>
</evidence>
<keyword evidence="2" id="KW-1185">Reference proteome</keyword>
<comment type="caution">
    <text evidence="1">The sequence shown here is derived from an EMBL/GenBank/DDBJ whole genome shotgun (WGS) entry which is preliminary data.</text>
</comment>
<evidence type="ECO:0000313" key="1">
    <source>
        <dbReference type="EMBL" id="MEQ4486744.1"/>
    </source>
</evidence>
<dbReference type="SUPFAM" id="SSF47789">
    <property type="entry name" value="C-terminal domain of RNA polymerase alpha subunit"/>
    <property type="match status" value="1"/>
</dbReference>
<proteinExistence type="predicted"/>
<organism evidence="1 2">
    <name type="scientific">Cohnella silvisoli</name>
    <dbReference type="NCBI Taxonomy" id="2873699"/>
    <lineage>
        <taxon>Bacteria</taxon>
        <taxon>Bacillati</taxon>
        <taxon>Bacillota</taxon>
        <taxon>Bacilli</taxon>
        <taxon>Bacillales</taxon>
        <taxon>Paenibacillaceae</taxon>
        <taxon>Cohnella</taxon>
    </lineage>
</organism>
<name>A0ABV1L360_9BACL</name>
<reference evidence="1 2" key="1">
    <citation type="journal article" date="2023" name="Genome Announc.">
        <title>Pan-Genome Analyses of the Genus Cohnella and Proposal of the Novel Species Cohnella silvisoli sp. nov., Isolated from Forest Soil.</title>
        <authorList>
            <person name="Wang C."/>
            <person name="Mao L."/>
            <person name="Bao G."/>
            <person name="Zhu H."/>
        </authorList>
    </citation>
    <scope>NUCLEOTIDE SEQUENCE [LARGE SCALE GENOMIC DNA]</scope>
    <source>
        <strain evidence="1 2">NL03-T5-1</strain>
    </source>
</reference>
<accession>A0ABV1L360</accession>
<dbReference type="RefSeq" id="WP_232189825.1">
    <property type="nucleotide sequence ID" value="NZ_JAIOAP010000023.1"/>
</dbReference>
<dbReference type="EMBL" id="JASKHM010000024">
    <property type="protein sequence ID" value="MEQ4486744.1"/>
    <property type="molecule type" value="Genomic_DNA"/>
</dbReference>